<name>A0A6J7LSJ3_9ZZZZ</name>
<protein>
    <submittedName>
        <fullName evidence="2">Unannotated protein</fullName>
    </submittedName>
</protein>
<dbReference type="EMBL" id="CAFBOJ010000007">
    <property type="protein sequence ID" value="CAB4971257.1"/>
    <property type="molecule type" value="Genomic_DNA"/>
</dbReference>
<dbReference type="EMBL" id="CAEZYE010000035">
    <property type="protein sequence ID" value="CAB4711299.1"/>
    <property type="molecule type" value="Genomic_DNA"/>
</dbReference>
<sequence length="49" mass="5492">MDTIHFLIEVTMAPTLANVLGSLAGNDQGLLLPHAYLYSWDQWNGWFGN</sequence>
<reference evidence="2" key="1">
    <citation type="submission" date="2020-05" db="EMBL/GenBank/DDBJ databases">
        <authorList>
            <person name="Chiriac C."/>
            <person name="Salcher M."/>
            <person name="Ghai R."/>
            <person name="Kavagutti S V."/>
        </authorList>
    </citation>
    <scope>NUCLEOTIDE SEQUENCE</scope>
</reference>
<evidence type="ECO:0000313" key="2">
    <source>
        <dbReference type="EMBL" id="CAB4971257.1"/>
    </source>
</evidence>
<evidence type="ECO:0000313" key="1">
    <source>
        <dbReference type="EMBL" id="CAB4711299.1"/>
    </source>
</evidence>
<organism evidence="2">
    <name type="scientific">freshwater metagenome</name>
    <dbReference type="NCBI Taxonomy" id="449393"/>
    <lineage>
        <taxon>unclassified sequences</taxon>
        <taxon>metagenomes</taxon>
        <taxon>ecological metagenomes</taxon>
    </lineage>
</organism>
<evidence type="ECO:0000313" key="3">
    <source>
        <dbReference type="EMBL" id="CAB5151458.1"/>
    </source>
</evidence>
<accession>A0A6J7LSJ3</accession>
<dbReference type="AlphaFoldDB" id="A0A6J7LSJ3"/>
<proteinExistence type="predicted"/>
<dbReference type="EMBL" id="CAFBRZ010000032">
    <property type="protein sequence ID" value="CAB5151458.1"/>
    <property type="molecule type" value="Genomic_DNA"/>
</dbReference>
<gene>
    <name evidence="1" type="ORF">UFOPK2655_00762</name>
    <name evidence="2" type="ORF">UFOPK3937_00127</name>
    <name evidence="3" type="ORF">UFOPK4444_00684</name>
</gene>